<accession>A0A0W8E1Z9</accession>
<reference evidence="9" key="1">
    <citation type="journal article" date="2015" name="Proc. Natl. Acad. Sci. U.S.A.">
        <title>Networks of energetic and metabolic interactions define dynamics in microbial communities.</title>
        <authorList>
            <person name="Embree M."/>
            <person name="Liu J.K."/>
            <person name="Al-Bassam M.M."/>
            <person name="Zengler K."/>
        </authorList>
    </citation>
    <scope>NUCLEOTIDE SEQUENCE</scope>
</reference>
<dbReference type="PANTHER" id="PTHR12561">
    <property type="entry name" value="LIPOATE-PROTEIN LIGASE"/>
    <property type="match status" value="1"/>
</dbReference>
<dbReference type="PROSITE" id="PS51733">
    <property type="entry name" value="BPL_LPL_CATALYTIC"/>
    <property type="match status" value="1"/>
</dbReference>
<dbReference type="Pfam" id="PF21948">
    <property type="entry name" value="LplA-B_cat"/>
    <property type="match status" value="1"/>
</dbReference>
<feature type="domain" description="BPL/LPL catalytic" evidence="8">
    <location>
        <begin position="26"/>
        <end position="212"/>
    </location>
</feature>
<comment type="caution">
    <text evidence="9">The sequence shown here is derived from an EMBL/GenBank/DDBJ whole genome shotgun (WGS) entry which is preliminary data.</text>
</comment>
<evidence type="ECO:0000256" key="7">
    <source>
        <dbReference type="ARBA" id="ARBA00048037"/>
    </source>
</evidence>
<evidence type="ECO:0000313" key="9">
    <source>
        <dbReference type="EMBL" id="KUG02703.1"/>
    </source>
</evidence>
<proteinExistence type="predicted"/>
<organism evidence="9">
    <name type="scientific">hydrocarbon metagenome</name>
    <dbReference type="NCBI Taxonomy" id="938273"/>
    <lineage>
        <taxon>unclassified sequences</taxon>
        <taxon>metagenomes</taxon>
        <taxon>ecological metagenomes</taxon>
    </lineage>
</organism>
<dbReference type="GO" id="GO:0009249">
    <property type="term" value="P:protein lipoylation"/>
    <property type="evidence" value="ECO:0007669"/>
    <property type="project" value="InterPro"/>
</dbReference>
<dbReference type="InterPro" id="IPR004143">
    <property type="entry name" value="BPL_LPL_catalytic"/>
</dbReference>
<dbReference type="InterPro" id="IPR004562">
    <property type="entry name" value="LipoylTrfase_LipoateP_Ligase"/>
</dbReference>
<evidence type="ECO:0000256" key="1">
    <source>
        <dbReference type="ARBA" id="ARBA00005085"/>
    </source>
</evidence>
<dbReference type="UniPathway" id="UPA00537">
    <property type="reaction ID" value="UER00594"/>
</dbReference>
<comment type="pathway">
    <text evidence="1">Protein modification; protein lipoylation via exogenous pathway; protein N(6)-(lipoyl)lysine from lipoate: step 2/2.</text>
</comment>
<dbReference type="NCBIfam" id="TIGR00545">
    <property type="entry name" value="lipoyltrans"/>
    <property type="match status" value="1"/>
</dbReference>
<sequence length="327" mass="37455">MISIINNSRDPYYNLALEEYVITEMPDGEDYFILWQNEPTIVVGRNQNTIEEINLAFVERRGIKVVRRMSGGGAVYHDHGNLNYTFVVQEEGRFHKFDVFTSYLIETLGKLGIQAENSGRNDITINGRKFSGNAQFKRGKRLLHHGTILFNSSLDVMVEALNVSPEKIISKGIKSVKSRVTNIKEHLSRPLDICEFKDLLYETVFAANSESSTYYLSDTDHKAISELRNSKYATWDWVFGSSPPFTIQKRGSFDWGNIDIRLSVNQGLITECKIYGDFFAAQDIEELEKIFVGLAYRRDIFDKNITSEIIRAYWPSADVGEIIQLLF</sequence>
<dbReference type="Gene3D" id="3.30.930.10">
    <property type="entry name" value="Bira Bifunctional Protein, Domain 2"/>
    <property type="match status" value="1"/>
</dbReference>
<evidence type="ECO:0000256" key="6">
    <source>
        <dbReference type="ARBA" id="ARBA00022840"/>
    </source>
</evidence>
<dbReference type="FunFam" id="3.30.930.10:FF:000072">
    <property type="entry name" value="Lipoate--protein ligase"/>
    <property type="match status" value="1"/>
</dbReference>
<name>A0A0W8E1Z9_9ZZZZ</name>
<dbReference type="PANTHER" id="PTHR12561:SF3">
    <property type="entry name" value="LIPOYLTRANSFERASE 1, MITOCHONDRIAL"/>
    <property type="match status" value="1"/>
</dbReference>
<dbReference type="Gene3D" id="3.30.390.50">
    <property type="entry name" value="CO dehydrogenase flavoprotein, C-terminal domain"/>
    <property type="match status" value="1"/>
</dbReference>
<comment type="catalytic activity">
    <reaction evidence="7">
        <text>L-lysyl-[lipoyl-carrier protein] + (R)-lipoate + ATP = N(6)-[(R)-lipoyl]-L-lysyl-[lipoyl-carrier protein] + AMP + diphosphate + H(+)</text>
        <dbReference type="Rhea" id="RHEA:49288"/>
        <dbReference type="Rhea" id="RHEA-COMP:10500"/>
        <dbReference type="Rhea" id="RHEA-COMP:10502"/>
        <dbReference type="ChEBI" id="CHEBI:15378"/>
        <dbReference type="ChEBI" id="CHEBI:29969"/>
        <dbReference type="ChEBI" id="CHEBI:30616"/>
        <dbReference type="ChEBI" id="CHEBI:33019"/>
        <dbReference type="ChEBI" id="CHEBI:83088"/>
        <dbReference type="ChEBI" id="CHEBI:83099"/>
        <dbReference type="ChEBI" id="CHEBI:456215"/>
        <dbReference type="EC" id="6.3.1.20"/>
    </reaction>
</comment>
<dbReference type="Pfam" id="PF10437">
    <property type="entry name" value="Lip_prot_lig_C"/>
    <property type="match status" value="1"/>
</dbReference>
<comment type="pathway">
    <text evidence="2">Protein modification; protein lipoylation via exogenous pathway; protein N(6)-(lipoyl)lysine from lipoate: step 1/2.</text>
</comment>
<evidence type="ECO:0000256" key="2">
    <source>
        <dbReference type="ARBA" id="ARBA00005124"/>
    </source>
</evidence>
<dbReference type="AlphaFoldDB" id="A0A0W8E1Z9"/>
<dbReference type="SUPFAM" id="SSF55681">
    <property type="entry name" value="Class II aaRS and biotin synthetases"/>
    <property type="match status" value="1"/>
</dbReference>
<keyword evidence="4 9" id="KW-0436">Ligase</keyword>
<dbReference type="CDD" id="cd16443">
    <property type="entry name" value="LplA"/>
    <property type="match status" value="1"/>
</dbReference>
<keyword evidence="6" id="KW-0067">ATP-binding</keyword>
<protein>
    <recommendedName>
        <fullName evidence="3">lipoate--protein ligase</fullName>
        <ecNumber evidence="3">6.3.1.20</ecNumber>
    </recommendedName>
</protein>
<gene>
    <name evidence="9" type="ORF">ASZ90_019928</name>
</gene>
<dbReference type="InterPro" id="IPR019491">
    <property type="entry name" value="Lipoate_protein_ligase_C"/>
</dbReference>
<dbReference type="SUPFAM" id="SSF82649">
    <property type="entry name" value="SufE/NifU"/>
    <property type="match status" value="1"/>
</dbReference>
<dbReference type="EMBL" id="LNQE01001914">
    <property type="protein sequence ID" value="KUG02703.1"/>
    <property type="molecule type" value="Genomic_DNA"/>
</dbReference>
<keyword evidence="5" id="KW-0547">Nucleotide-binding</keyword>
<evidence type="ECO:0000256" key="4">
    <source>
        <dbReference type="ARBA" id="ARBA00022598"/>
    </source>
</evidence>
<dbReference type="InterPro" id="IPR045864">
    <property type="entry name" value="aa-tRNA-synth_II/BPL/LPL"/>
</dbReference>
<dbReference type="GO" id="GO:0005524">
    <property type="term" value="F:ATP binding"/>
    <property type="evidence" value="ECO:0007669"/>
    <property type="project" value="UniProtKB-KW"/>
</dbReference>
<dbReference type="GO" id="GO:0017118">
    <property type="term" value="F:lipoyltransferase activity"/>
    <property type="evidence" value="ECO:0007669"/>
    <property type="project" value="TreeGrafter"/>
</dbReference>
<dbReference type="GO" id="GO:0016979">
    <property type="term" value="F:lipoate-protein ligase activity"/>
    <property type="evidence" value="ECO:0007669"/>
    <property type="project" value="UniProtKB-EC"/>
</dbReference>
<evidence type="ECO:0000259" key="8">
    <source>
        <dbReference type="PROSITE" id="PS51733"/>
    </source>
</evidence>
<evidence type="ECO:0000256" key="3">
    <source>
        <dbReference type="ARBA" id="ARBA00012367"/>
    </source>
</evidence>
<dbReference type="GO" id="GO:0005737">
    <property type="term" value="C:cytoplasm"/>
    <property type="evidence" value="ECO:0007669"/>
    <property type="project" value="TreeGrafter"/>
</dbReference>
<dbReference type="EC" id="6.3.1.20" evidence="3"/>
<evidence type="ECO:0000256" key="5">
    <source>
        <dbReference type="ARBA" id="ARBA00022741"/>
    </source>
</evidence>